<dbReference type="InterPro" id="IPR029069">
    <property type="entry name" value="HotDog_dom_sf"/>
</dbReference>
<dbReference type="Gene3D" id="3.10.129.10">
    <property type="entry name" value="Hotdog Thioesterase"/>
    <property type="match status" value="1"/>
</dbReference>
<protein>
    <submittedName>
        <fullName evidence="1">DUF4442 domain-containing protein</fullName>
    </submittedName>
</protein>
<dbReference type="EMBL" id="BAABAL010000005">
    <property type="protein sequence ID" value="GAA3994699.1"/>
    <property type="molecule type" value="Genomic_DNA"/>
</dbReference>
<evidence type="ECO:0000313" key="1">
    <source>
        <dbReference type="EMBL" id="GAA3994699.1"/>
    </source>
</evidence>
<dbReference type="SUPFAM" id="SSF54637">
    <property type="entry name" value="Thioesterase/thiol ester dehydrase-isomerase"/>
    <property type="match status" value="1"/>
</dbReference>
<dbReference type="Proteomes" id="UP001501747">
    <property type="component" value="Unassembled WGS sequence"/>
</dbReference>
<gene>
    <name evidence="1" type="ORF">GCM10022247_13060</name>
</gene>
<comment type="caution">
    <text evidence="1">The sequence shown here is derived from an EMBL/GenBank/DDBJ whole genome shotgun (WGS) entry which is preliminary data.</text>
</comment>
<name>A0ABP7RA27_9PSEU</name>
<proteinExistence type="predicted"/>
<dbReference type="InterPro" id="IPR027961">
    <property type="entry name" value="DUF4442"/>
</dbReference>
<evidence type="ECO:0000313" key="2">
    <source>
        <dbReference type="Proteomes" id="UP001501747"/>
    </source>
</evidence>
<dbReference type="Pfam" id="PF14539">
    <property type="entry name" value="DUF4442"/>
    <property type="match status" value="1"/>
</dbReference>
<reference evidence="2" key="1">
    <citation type="journal article" date="2019" name="Int. J. Syst. Evol. Microbiol.">
        <title>The Global Catalogue of Microorganisms (GCM) 10K type strain sequencing project: providing services to taxonomists for standard genome sequencing and annotation.</title>
        <authorList>
            <consortium name="The Broad Institute Genomics Platform"/>
            <consortium name="The Broad Institute Genome Sequencing Center for Infectious Disease"/>
            <person name="Wu L."/>
            <person name="Ma J."/>
        </authorList>
    </citation>
    <scope>NUCLEOTIDE SEQUENCE [LARGE SCALE GENOMIC DNA]</scope>
    <source>
        <strain evidence="2">JCM 17342</strain>
    </source>
</reference>
<sequence>MSVGMSVDTSQVGEMMRQIVPWVRTVGIQFLEAGPEKVVVELPDLEENRNHVGGPHAAMMFGAAETASGALVAAAFIEQLAIATPLPTKGEITYAKLARGRLTATAVLGRPAADAIAELKAGIRPDVPVHVTINDAEGLETGRLDIVWTLKPHSKG</sequence>
<keyword evidence="2" id="KW-1185">Reference proteome</keyword>
<accession>A0ABP7RA27</accession>
<organism evidence="1 2">
    <name type="scientific">Allokutzneria multivorans</name>
    <dbReference type="NCBI Taxonomy" id="1142134"/>
    <lineage>
        <taxon>Bacteria</taxon>
        <taxon>Bacillati</taxon>
        <taxon>Actinomycetota</taxon>
        <taxon>Actinomycetes</taxon>
        <taxon>Pseudonocardiales</taxon>
        <taxon>Pseudonocardiaceae</taxon>
        <taxon>Allokutzneria</taxon>
    </lineage>
</organism>